<evidence type="ECO:0000256" key="5">
    <source>
        <dbReference type="SAM" id="MobiDB-lite"/>
    </source>
</evidence>
<evidence type="ECO:0000313" key="8">
    <source>
        <dbReference type="EMBL" id="EIM73101.1"/>
    </source>
</evidence>
<feature type="domain" description="Sodium/calcium exchanger membrane region" evidence="7">
    <location>
        <begin position="1"/>
        <end position="85"/>
    </location>
</feature>
<dbReference type="GO" id="GO:0016020">
    <property type="term" value="C:membrane"/>
    <property type="evidence" value="ECO:0007669"/>
    <property type="project" value="UniProtKB-SubCell"/>
</dbReference>
<dbReference type="STRING" id="1189621.A3SI_18537"/>
<reference evidence="8 9" key="1">
    <citation type="submission" date="2012-05" db="EMBL/GenBank/DDBJ databases">
        <title>Genome sequence of Nitritalea halalkaliphila LW7.</title>
        <authorList>
            <person name="Jangir P.K."/>
            <person name="Singh A."/>
            <person name="Shivaji S."/>
            <person name="Sharma R."/>
        </authorList>
    </citation>
    <scope>NUCLEOTIDE SEQUENCE [LARGE SCALE GENOMIC DNA]</scope>
    <source>
        <strain evidence="8 9">LW7</strain>
    </source>
</reference>
<dbReference type="InterPro" id="IPR004837">
    <property type="entry name" value="NaCa_Exmemb"/>
</dbReference>
<dbReference type="Pfam" id="PF01699">
    <property type="entry name" value="Na_Ca_ex"/>
    <property type="match status" value="1"/>
</dbReference>
<feature type="transmembrane region" description="Helical" evidence="6">
    <location>
        <begin position="34"/>
        <end position="51"/>
    </location>
</feature>
<keyword evidence="9" id="KW-1185">Reference proteome</keyword>
<feature type="transmembrane region" description="Helical" evidence="6">
    <location>
        <begin position="71"/>
        <end position="89"/>
    </location>
</feature>
<protein>
    <submittedName>
        <fullName evidence="8">K+-dependent Na+/Ca+ exchanger family protein</fullName>
    </submittedName>
</protein>
<gene>
    <name evidence="8" type="ORF">A3SI_18537</name>
</gene>
<keyword evidence="2 6" id="KW-0812">Transmembrane</keyword>
<organism evidence="8 9">
    <name type="scientific">Nitritalea halalkaliphila LW7</name>
    <dbReference type="NCBI Taxonomy" id="1189621"/>
    <lineage>
        <taxon>Bacteria</taxon>
        <taxon>Pseudomonadati</taxon>
        <taxon>Bacteroidota</taxon>
        <taxon>Cytophagia</taxon>
        <taxon>Cytophagales</taxon>
        <taxon>Cyclobacteriaceae</taxon>
        <taxon>Nitritalea</taxon>
    </lineage>
</organism>
<evidence type="ECO:0000313" key="9">
    <source>
        <dbReference type="Proteomes" id="UP000005551"/>
    </source>
</evidence>
<dbReference type="InterPro" id="IPR044880">
    <property type="entry name" value="NCX_ion-bd_dom_sf"/>
</dbReference>
<feature type="region of interest" description="Disordered" evidence="5">
    <location>
        <begin position="95"/>
        <end position="123"/>
    </location>
</feature>
<dbReference type="AlphaFoldDB" id="I5BU49"/>
<evidence type="ECO:0000259" key="7">
    <source>
        <dbReference type="Pfam" id="PF01699"/>
    </source>
</evidence>
<accession>I5BU49</accession>
<dbReference type="Proteomes" id="UP000005551">
    <property type="component" value="Unassembled WGS sequence"/>
</dbReference>
<evidence type="ECO:0000256" key="6">
    <source>
        <dbReference type="SAM" id="Phobius"/>
    </source>
</evidence>
<name>I5BU49_9BACT</name>
<feature type="transmembrane region" description="Helical" evidence="6">
    <location>
        <begin position="6"/>
        <end position="27"/>
    </location>
</feature>
<comment type="caution">
    <text evidence="8">The sequence shown here is derived from an EMBL/GenBank/DDBJ whole genome shotgun (WGS) entry which is preliminary data.</text>
</comment>
<keyword evidence="4 6" id="KW-0472">Membrane</keyword>
<evidence type="ECO:0000256" key="3">
    <source>
        <dbReference type="ARBA" id="ARBA00022989"/>
    </source>
</evidence>
<dbReference type="GO" id="GO:0055085">
    <property type="term" value="P:transmembrane transport"/>
    <property type="evidence" value="ECO:0007669"/>
    <property type="project" value="InterPro"/>
</dbReference>
<comment type="subcellular location">
    <subcellularLocation>
        <location evidence="1">Membrane</location>
        <topology evidence="1">Multi-pass membrane protein</topology>
    </subcellularLocation>
</comment>
<evidence type="ECO:0000256" key="1">
    <source>
        <dbReference type="ARBA" id="ARBA00004141"/>
    </source>
</evidence>
<proteinExistence type="predicted"/>
<keyword evidence="3 6" id="KW-1133">Transmembrane helix</keyword>
<dbReference type="Gene3D" id="1.20.1420.30">
    <property type="entry name" value="NCX, central ion-binding region"/>
    <property type="match status" value="1"/>
</dbReference>
<sequence>MVMGNVLGSNIFNILVIGGTCALIYPLSVQRTTTWIEVPLGLLAAFAIFFASQDRLIDRASSDTIQASEGWMLLLFFLVFFAYSIAVALKSKDTAQGPAQSSCPMPGSGCPQDFSYSSMEATS</sequence>
<feature type="compositionally biased region" description="Polar residues" evidence="5">
    <location>
        <begin position="114"/>
        <end position="123"/>
    </location>
</feature>
<evidence type="ECO:0000256" key="2">
    <source>
        <dbReference type="ARBA" id="ARBA00022692"/>
    </source>
</evidence>
<dbReference type="EMBL" id="AJYA01000067">
    <property type="protein sequence ID" value="EIM73101.1"/>
    <property type="molecule type" value="Genomic_DNA"/>
</dbReference>
<evidence type="ECO:0000256" key="4">
    <source>
        <dbReference type="ARBA" id="ARBA00023136"/>
    </source>
</evidence>